<dbReference type="PANTHER" id="PTHR13473:SF0">
    <property type="entry name" value="LARGE RIBOSOMAL SUBUNIT PROTEIN ML48"/>
    <property type="match status" value="1"/>
</dbReference>
<evidence type="ECO:0000259" key="3">
    <source>
        <dbReference type="SMART" id="SM01403"/>
    </source>
</evidence>
<dbReference type="InterPro" id="IPR036838">
    <property type="entry name" value="Ribosomal_uS10_dom_sf"/>
</dbReference>
<evidence type="ECO:0000256" key="2">
    <source>
        <dbReference type="ARBA" id="ARBA00023274"/>
    </source>
</evidence>
<keyword evidence="4" id="KW-1185">Reference proteome</keyword>
<dbReference type="SMART" id="SM01403">
    <property type="entry name" value="Ribosomal_S10"/>
    <property type="match status" value="1"/>
</dbReference>
<accession>A0ABM5FVU3</accession>
<dbReference type="InterPro" id="IPR027487">
    <property type="entry name" value="Ribosomal_mL48"/>
</dbReference>
<dbReference type="SUPFAM" id="SSF54999">
    <property type="entry name" value="Ribosomal protein S10"/>
    <property type="match status" value="1"/>
</dbReference>
<dbReference type="GeneID" id="110070530"/>
<proteinExistence type="predicted"/>
<sequence>MMSAALGKALCLATESFLKETSVLTNLGLKASRRNPICSVGNPVLSCQRHYRSCPSHGIGRFRHLLPPQDPKVGKKSFVQMKPIVPGTDHSYGSLNVVMTGCDMTVVEHYAQYVHKFCNRMSIKVEECYAMPTKTMEVFVSKAERSKSQMDSVLTTHQRVVRISGLSATLAPIFLEILQTNQPEGVHLLVKEYTEEDFQVRLKSRPELEELRSKMK</sequence>
<dbReference type="InterPro" id="IPR027486">
    <property type="entry name" value="Ribosomal_uS10_dom"/>
</dbReference>
<evidence type="ECO:0000256" key="1">
    <source>
        <dbReference type="ARBA" id="ARBA00022980"/>
    </source>
</evidence>
<dbReference type="Gene3D" id="3.30.70.600">
    <property type="entry name" value="Ribosomal protein S10 domain"/>
    <property type="match status" value="1"/>
</dbReference>
<dbReference type="Pfam" id="PF00338">
    <property type="entry name" value="Ribosomal_S10"/>
    <property type="match status" value="1"/>
</dbReference>
<dbReference type="PANTHER" id="PTHR13473">
    <property type="entry name" value="MITOCHONDRIAL RIBOSOMAL PROTEIN L48"/>
    <property type="match status" value="1"/>
</dbReference>
<feature type="domain" description="Small ribosomal subunit protein uS10" evidence="3">
    <location>
        <begin position="96"/>
        <end position="191"/>
    </location>
</feature>
<gene>
    <name evidence="5" type="primary">MRPL48</name>
</gene>
<protein>
    <submittedName>
        <fullName evidence="5">Large ribosomal subunit protein mL48</fullName>
    </submittedName>
</protein>
<evidence type="ECO:0000313" key="5">
    <source>
        <dbReference type="RefSeq" id="XP_072849530.1"/>
    </source>
</evidence>
<evidence type="ECO:0000313" key="4">
    <source>
        <dbReference type="Proteomes" id="UP001652642"/>
    </source>
</evidence>
<reference evidence="5" key="1">
    <citation type="submission" date="2025-08" db="UniProtKB">
        <authorList>
            <consortium name="RefSeq"/>
        </authorList>
    </citation>
    <scope>IDENTIFICATION</scope>
</reference>
<keyword evidence="2" id="KW-0687">Ribonucleoprotein</keyword>
<organism evidence="4 5">
    <name type="scientific">Pogona vitticeps</name>
    <name type="common">central bearded dragon</name>
    <dbReference type="NCBI Taxonomy" id="103695"/>
    <lineage>
        <taxon>Eukaryota</taxon>
        <taxon>Metazoa</taxon>
        <taxon>Chordata</taxon>
        <taxon>Craniata</taxon>
        <taxon>Vertebrata</taxon>
        <taxon>Euteleostomi</taxon>
        <taxon>Lepidosauria</taxon>
        <taxon>Squamata</taxon>
        <taxon>Bifurcata</taxon>
        <taxon>Unidentata</taxon>
        <taxon>Episquamata</taxon>
        <taxon>Toxicofera</taxon>
        <taxon>Iguania</taxon>
        <taxon>Acrodonta</taxon>
        <taxon>Agamidae</taxon>
        <taxon>Amphibolurinae</taxon>
        <taxon>Pogona</taxon>
    </lineage>
</organism>
<dbReference type="RefSeq" id="XP_072849530.1">
    <property type="nucleotide sequence ID" value="XM_072993429.1"/>
</dbReference>
<dbReference type="Proteomes" id="UP001652642">
    <property type="component" value="Chromosome 3"/>
</dbReference>
<name>A0ABM5FVU3_9SAUR</name>
<keyword evidence="1" id="KW-0689">Ribosomal protein</keyword>